<dbReference type="PANTHER" id="PTHR15549:SF33">
    <property type="entry name" value="MEMBRANE PROTEIN WSC4, PUTATIVE (AFU_ORTHOLOGUE AFUA_5G09020)-RELATED"/>
    <property type="match status" value="1"/>
</dbReference>
<dbReference type="RefSeq" id="XP_027620367.1">
    <property type="nucleotide sequence ID" value="XM_027764566.1"/>
</dbReference>
<organism evidence="7 8">
    <name type="scientific">Sparassis crispa</name>
    <dbReference type="NCBI Taxonomy" id="139825"/>
    <lineage>
        <taxon>Eukaryota</taxon>
        <taxon>Fungi</taxon>
        <taxon>Dikarya</taxon>
        <taxon>Basidiomycota</taxon>
        <taxon>Agaricomycotina</taxon>
        <taxon>Agaricomycetes</taxon>
        <taxon>Polyporales</taxon>
        <taxon>Sparassidaceae</taxon>
        <taxon>Sparassis</taxon>
    </lineage>
</organism>
<protein>
    <recommendedName>
        <fullName evidence="9">REJ domain-containing protein</fullName>
    </recommendedName>
</protein>
<gene>
    <name evidence="7" type="ORF">SCP_1601160</name>
</gene>
<evidence type="ECO:0000256" key="4">
    <source>
        <dbReference type="ARBA" id="ARBA00023136"/>
    </source>
</evidence>
<keyword evidence="8" id="KW-1185">Reference proteome</keyword>
<evidence type="ECO:0000256" key="5">
    <source>
        <dbReference type="SAM" id="MobiDB-lite"/>
    </source>
</evidence>
<evidence type="ECO:0000256" key="3">
    <source>
        <dbReference type="ARBA" id="ARBA00022989"/>
    </source>
</evidence>
<feature type="transmembrane region" description="Helical" evidence="6">
    <location>
        <begin position="188"/>
        <end position="211"/>
    </location>
</feature>
<feature type="region of interest" description="Disordered" evidence="5">
    <location>
        <begin position="459"/>
        <end position="497"/>
    </location>
</feature>
<comment type="caution">
    <text evidence="7">The sequence shown here is derived from an EMBL/GenBank/DDBJ whole genome shotgun (WGS) entry which is preliminary data.</text>
</comment>
<feature type="region of interest" description="Disordered" evidence="5">
    <location>
        <begin position="533"/>
        <end position="563"/>
    </location>
</feature>
<dbReference type="PANTHER" id="PTHR15549">
    <property type="entry name" value="PAIRED IMMUNOGLOBULIN-LIKE TYPE 2 RECEPTOR"/>
    <property type="match status" value="1"/>
</dbReference>
<sequence>MSNHLNLRQRMHRRVVPRSASGGPAPTIIQEPTIMGPTIGGHPSQTASSSPTSSAPTSSAPTSSPTSSSTPQSSSPSETPSASASSSLSSSLSSSSSPASSAAPSASSVSSLSSVSSSSSSPASQTNGSSSTRNVATNAAATSLATATPTGRSTVFATETAPLSLASNAASPSASSSSSHSSGVSTGAVVGGVVAGIIGVAGILFAVYYFWRRSNRSEDEPIEDFNAMAFKRQSMILPDDGDISRAPSLNRRDNTNYNMPPPSMMNEQMMAYAPPSLAGRGAYYNGFPAQPSFAPAQHDSTGPVQSIPQTPNSGNPFLDQFGQPVSAGPYSPGFPGQGAPSVDLPLSNGAAQYLSRQPHSAGTLNGTPNDAHYVDLERSSVTPFQAAQYVEISRRLNTAPPLPFPSPAAAAIAEEALNESELPPIPEKERPVSPPLPAITAVPQEESYLSPAAAEMPVPAAAAVSEEERNSGPSPFSDPSVHEQAFEHAGDDASVRDSLPLPLPVFSSRERITSNPPMLPEIFQQRPFSPVAAEFPQAPSSPVPSPLALHSFPAPPPLAHFPDAATAVRPRPTVEAGSDQPDLSKRGTTYTVYDEEDAYGGI</sequence>
<dbReference type="InterPro" id="IPR051694">
    <property type="entry name" value="Immunoregulatory_rcpt-like"/>
</dbReference>
<name>A0A401H4V5_9APHY</name>
<reference evidence="7 8" key="1">
    <citation type="journal article" date="2018" name="Sci. Rep.">
        <title>Genome sequence of the cauliflower mushroom Sparassis crispa (Hanabiratake) and its association with beneficial usage.</title>
        <authorList>
            <person name="Kiyama R."/>
            <person name="Furutani Y."/>
            <person name="Kawaguchi K."/>
            <person name="Nakanishi T."/>
        </authorList>
    </citation>
    <scope>NUCLEOTIDE SEQUENCE [LARGE SCALE GENOMIC DNA]</scope>
</reference>
<dbReference type="EMBL" id="BFAD01000016">
    <property type="protein sequence ID" value="GBE89454.1"/>
    <property type="molecule type" value="Genomic_DNA"/>
</dbReference>
<keyword evidence="2 6" id="KW-0812">Transmembrane</keyword>
<evidence type="ECO:0000256" key="1">
    <source>
        <dbReference type="ARBA" id="ARBA00004167"/>
    </source>
</evidence>
<dbReference type="AlphaFoldDB" id="A0A401H4V5"/>
<keyword evidence="3 6" id="KW-1133">Transmembrane helix</keyword>
<evidence type="ECO:0008006" key="9">
    <source>
        <dbReference type="Google" id="ProtNLM"/>
    </source>
</evidence>
<feature type="compositionally biased region" description="Low complexity" evidence="5">
    <location>
        <begin position="43"/>
        <end position="134"/>
    </location>
</feature>
<dbReference type="OrthoDB" id="3263296at2759"/>
<dbReference type="STRING" id="139825.A0A401H4V5"/>
<dbReference type="GO" id="GO:0016020">
    <property type="term" value="C:membrane"/>
    <property type="evidence" value="ECO:0007669"/>
    <property type="project" value="UniProtKB-SubCell"/>
</dbReference>
<dbReference type="GeneID" id="38786371"/>
<evidence type="ECO:0000256" key="2">
    <source>
        <dbReference type="ARBA" id="ARBA00022692"/>
    </source>
</evidence>
<feature type="compositionally biased region" description="Basic and acidic residues" evidence="5">
    <location>
        <begin position="480"/>
        <end position="495"/>
    </location>
</feature>
<accession>A0A401H4V5</accession>
<dbReference type="Proteomes" id="UP000287166">
    <property type="component" value="Unassembled WGS sequence"/>
</dbReference>
<evidence type="ECO:0000256" key="6">
    <source>
        <dbReference type="SAM" id="Phobius"/>
    </source>
</evidence>
<feature type="region of interest" description="Disordered" evidence="5">
    <location>
        <begin position="1"/>
        <end position="134"/>
    </location>
</feature>
<comment type="subcellular location">
    <subcellularLocation>
        <location evidence="1">Membrane</location>
        <topology evidence="1">Single-pass membrane protein</topology>
    </subcellularLocation>
</comment>
<dbReference type="InParanoid" id="A0A401H4V5"/>
<evidence type="ECO:0000313" key="7">
    <source>
        <dbReference type="EMBL" id="GBE89454.1"/>
    </source>
</evidence>
<keyword evidence="4 6" id="KW-0472">Membrane</keyword>
<feature type="compositionally biased region" description="Basic residues" evidence="5">
    <location>
        <begin position="7"/>
        <end position="16"/>
    </location>
</feature>
<proteinExistence type="predicted"/>
<dbReference type="GO" id="GO:0071944">
    <property type="term" value="C:cell periphery"/>
    <property type="evidence" value="ECO:0007669"/>
    <property type="project" value="UniProtKB-ARBA"/>
</dbReference>
<evidence type="ECO:0000313" key="8">
    <source>
        <dbReference type="Proteomes" id="UP000287166"/>
    </source>
</evidence>